<dbReference type="SUPFAM" id="SSF90123">
    <property type="entry name" value="ABC transporter transmembrane region"/>
    <property type="match status" value="1"/>
</dbReference>
<evidence type="ECO:0000256" key="6">
    <source>
        <dbReference type="ARBA" id="ARBA00023136"/>
    </source>
</evidence>
<evidence type="ECO:0000313" key="10">
    <source>
        <dbReference type="Proteomes" id="UP001162162"/>
    </source>
</evidence>
<comment type="caution">
    <text evidence="9">The sequence shown here is derived from an EMBL/GenBank/DDBJ whole genome shotgun (WGS) entry which is preliminary data.</text>
</comment>
<keyword evidence="2 7" id="KW-0812">Transmembrane</keyword>
<name>A0AAV8YKK1_9CUCU</name>
<dbReference type="PANTHER" id="PTHR24223:SF415">
    <property type="entry name" value="FI20190P1"/>
    <property type="match status" value="1"/>
</dbReference>
<evidence type="ECO:0000256" key="4">
    <source>
        <dbReference type="ARBA" id="ARBA00022840"/>
    </source>
</evidence>
<keyword evidence="3" id="KW-0547">Nucleotide-binding</keyword>
<protein>
    <recommendedName>
        <fullName evidence="8">ABC transmembrane type-1 domain-containing protein</fullName>
    </recommendedName>
</protein>
<dbReference type="GO" id="GO:0140359">
    <property type="term" value="F:ABC-type transporter activity"/>
    <property type="evidence" value="ECO:0007669"/>
    <property type="project" value="InterPro"/>
</dbReference>
<dbReference type="EMBL" id="JAPWTK010000090">
    <property type="protein sequence ID" value="KAJ8951072.1"/>
    <property type="molecule type" value="Genomic_DNA"/>
</dbReference>
<evidence type="ECO:0000313" key="9">
    <source>
        <dbReference type="EMBL" id="KAJ8951072.1"/>
    </source>
</evidence>
<feature type="transmembrane region" description="Helical" evidence="7">
    <location>
        <begin position="12"/>
        <end position="29"/>
    </location>
</feature>
<keyword evidence="5 7" id="KW-1133">Transmembrane helix</keyword>
<dbReference type="PROSITE" id="PS50929">
    <property type="entry name" value="ABC_TM1F"/>
    <property type="match status" value="1"/>
</dbReference>
<feature type="domain" description="ABC transmembrane type-1" evidence="8">
    <location>
        <begin position="1"/>
        <end position="137"/>
    </location>
</feature>
<evidence type="ECO:0000256" key="1">
    <source>
        <dbReference type="ARBA" id="ARBA00022448"/>
    </source>
</evidence>
<proteinExistence type="predicted"/>
<accession>A0AAV8YKK1</accession>
<evidence type="ECO:0000259" key="8">
    <source>
        <dbReference type="PROSITE" id="PS50929"/>
    </source>
</evidence>
<dbReference type="Gene3D" id="1.20.1560.10">
    <property type="entry name" value="ABC transporter type 1, transmembrane domain"/>
    <property type="match status" value="1"/>
</dbReference>
<dbReference type="GO" id="GO:0016020">
    <property type="term" value="C:membrane"/>
    <property type="evidence" value="ECO:0007669"/>
    <property type="project" value="InterPro"/>
</dbReference>
<sequence length="153" mass="16916">MGAIDDILPRVLLEAIQIMLVMCGILVNVGISNPYIIIAIVVLGALFLLIRYWFIASAVDIKHLEGITKSPVFSHVSSSLNGITTIRASKAEETLIHEFDNHQDAHTSAWYLIIACTCSFGLWLDIICFIFLACVTYSFIIMQSIPDTGNIID</sequence>
<keyword evidence="1" id="KW-0813">Transport</keyword>
<dbReference type="PANTHER" id="PTHR24223">
    <property type="entry name" value="ATP-BINDING CASSETTE SUB-FAMILY C"/>
    <property type="match status" value="1"/>
</dbReference>
<dbReference type="GO" id="GO:0005524">
    <property type="term" value="F:ATP binding"/>
    <property type="evidence" value="ECO:0007669"/>
    <property type="project" value="UniProtKB-KW"/>
</dbReference>
<keyword evidence="6 7" id="KW-0472">Membrane</keyword>
<dbReference type="InterPro" id="IPR011527">
    <property type="entry name" value="ABC1_TM_dom"/>
</dbReference>
<reference evidence="9" key="1">
    <citation type="journal article" date="2023" name="Insect Mol. Biol.">
        <title>Genome sequencing provides insights into the evolution of gene families encoding plant cell wall-degrading enzymes in longhorned beetles.</title>
        <authorList>
            <person name="Shin N.R."/>
            <person name="Okamura Y."/>
            <person name="Kirsch R."/>
            <person name="Pauchet Y."/>
        </authorList>
    </citation>
    <scope>NUCLEOTIDE SEQUENCE</scope>
    <source>
        <strain evidence="9">AMC_N1</strain>
    </source>
</reference>
<feature type="transmembrane region" description="Helical" evidence="7">
    <location>
        <begin position="109"/>
        <end position="140"/>
    </location>
</feature>
<organism evidence="9 10">
    <name type="scientific">Aromia moschata</name>
    <dbReference type="NCBI Taxonomy" id="1265417"/>
    <lineage>
        <taxon>Eukaryota</taxon>
        <taxon>Metazoa</taxon>
        <taxon>Ecdysozoa</taxon>
        <taxon>Arthropoda</taxon>
        <taxon>Hexapoda</taxon>
        <taxon>Insecta</taxon>
        <taxon>Pterygota</taxon>
        <taxon>Neoptera</taxon>
        <taxon>Endopterygota</taxon>
        <taxon>Coleoptera</taxon>
        <taxon>Polyphaga</taxon>
        <taxon>Cucujiformia</taxon>
        <taxon>Chrysomeloidea</taxon>
        <taxon>Cerambycidae</taxon>
        <taxon>Cerambycinae</taxon>
        <taxon>Callichromatini</taxon>
        <taxon>Aromia</taxon>
    </lineage>
</organism>
<dbReference type="AlphaFoldDB" id="A0AAV8YKK1"/>
<dbReference type="InterPro" id="IPR050173">
    <property type="entry name" value="ABC_transporter_C-like"/>
</dbReference>
<gene>
    <name evidence="9" type="ORF">NQ318_003770</name>
</gene>
<evidence type="ECO:0000256" key="3">
    <source>
        <dbReference type="ARBA" id="ARBA00022741"/>
    </source>
</evidence>
<evidence type="ECO:0000256" key="7">
    <source>
        <dbReference type="SAM" id="Phobius"/>
    </source>
</evidence>
<dbReference type="Proteomes" id="UP001162162">
    <property type="component" value="Unassembled WGS sequence"/>
</dbReference>
<dbReference type="Pfam" id="PF00664">
    <property type="entry name" value="ABC_membrane"/>
    <property type="match status" value="1"/>
</dbReference>
<dbReference type="InterPro" id="IPR036640">
    <property type="entry name" value="ABC1_TM_sf"/>
</dbReference>
<evidence type="ECO:0000256" key="2">
    <source>
        <dbReference type="ARBA" id="ARBA00022692"/>
    </source>
</evidence>
<keyword evidence="10" id="KW-1185">Reference proteome</keyword>
<evidence type="ECO:0000256" key="5">
    <source>
        <dbReference type="ARBA" id="ARBA00022989"/>
    </source>
</evidence>
<feature type="transmembrane region" description="Helical" evidence="7">
    <location>
        <begin position="35"/>
        <end position="54"/>
    </location>
</feature>
<keyword evidence="4" id="KW-0067">ATP-binding</keyword>